<dbReference type="Gene3D" id="3.40.50.720">
    <property type="entry name" value="NAD(P)-binding Rossmann-like Domain"/>
    <property type="match status" value="1"/>
</dbReference>
<comment type="caution">
    <text evidence="8">The sequence shown here is derived from an EMBL/GenBank/DDBJ whole genome shotgun (WGS) entry which is preliminary data.</text>
</comment>
<dbReference type="InterPro" id="IPR011032">
    <property type="entry name" value="GroES-like_sf"/>
</dbReference>
<protein>
    <recommendedName>
        <fullName evidence="6">Zinc-type alcohol dehydrogenase-like protein</fullName>
    </recommendedName>
</protein>
<keyword evidence="6" id="KW-0862">Zinc</keyword>
<keyword evidence="9" id="KW-1185">Reference proteome</keyword>
<dbReference type="SMART" id="SM00829">
    <property type="entry name" value="PKS_ER"/>
    <property type="match status" value="1"/>
</dbReference>
<dbReference type="InterPro" id="IPR020843">
    <property type="entry name" value="ER"/>
</dbReference>
<dbReference type="PROSITE" id="PS01162">
    <property type="entry name" value="QOR_ZETA_CRYSTAL"/>
    <property type="match status" value="1"/>
</dbReference>
<sequence length="341" mass="36721">MMKAIGLYKAAPVETDGLFREIDMETPKAEGRDILVRVKGVAVNPVDFKVRRGKADDGNFKILGWDAAGVVEAVGEDVTLFRPGDAVWYAGDVTRSGSNAQFQLVDERIVAPKPKSLGFADAAALPLTTITAWEALFDRMMIDRNARDANAGKVLLVIGGAGGVGSIAIQLGKLAGLTVIATASRPETIDWVKKLGADQVINHRNPLNDELTAIGITHVDYILCTSETDQYFDVMAEIIAPQGRIATITEASENHNVDLLKAKSASFSYEFMFTRSMFQTPDMIEQHKLLATVADLIDAGTLKNTANESFGALTPESLRKAHALLESGKAIGKITFEGIAD</sequence>
<accession>A0ABR4TT50</accession>
<evidence type="ECO:0000256" key="2">
    <source>
        <dbReference type="ARBA" id="ARBA00011881"/>
    </source>
</evidence>
<dbReference type="Proteomes" id="UP000027463">
    <property type="component" value="Unassembled WGS sequence"/>
</dbReference>
<dbReference type="InterPro" id="IPR051603">
    <property type="entry name" value="Zinc-ADH_QOR/CCCR"/>
</dbReference>
<dbReference type="InterPro" id="IPR014182">
    <property type="entry name" value="ADH_Zn_typ-1"/>
</dbReference>
<organism evidence="8 9">
    <name type="scientific">Thalassospira permensis NBRC 106175</name>
    <dbReference type="NCBI Taxonomy" id="1353532"/>
    <lineage>
        <taxon>Bacteria</taxon>
        <taxon>Pseudomonadati</taxon>
        <taxon>Pseudomonadota</taxon>
        <taxon>Alphaproteobacteria</taxon>
        <taxon>Rhodospirillales</taxon>
        <taxon>Thalassospiraceae</taxon>
        <taxon>Thalassospira</taxon>
    </lineage>
</organism>
<dbReference type="PANTHER" id="PTHR44154">
    <property type="entry name" value="QUINONE OXIDOREDUCTASE"/>
    <property type="match status" value="1"/>
</dbReference>
<evidence type="ECO:0000256" key="5">
    <source>
        <dbReference type="ARBA" id="ARBA00022884"/>
    </source>
</evidence>
<dbReference type="CDD" id="cd08252">
    <property type="entry name" value="AL_MDR"/>
    <property type="match status" value="1"/>
</dbReference>
<reference evidence="8 9" key="1">
    <citation type="submission" date="2013-07" db="EMBL/GenBank/DDBJ databases">
        <title>Thalassospira permensis NBRC 106175 Genome Sequencing.</title>
        <authorList>
            <person name="Lai Q."/>
            <person name="Shao Z."/>
        </authorList>
    </citation>
    <scope>NUCLEOTIDE SEQUENCE [LARGE SCALE GENOMIC DNA]</scope>
    <source>
        <strain evidence="8 9">NBRC 106175</strain>
    </source>
</reference>
<dbReference type="PANTHER" id="PTHR44154:SF1">
    <property type="entry name" value="QUINONE OXIDOREDUCTASE"/>
    <property type="match status" value="1"/>
</dbReference>
<dbReference type="InterPro" id="IPR013154">
    <property type="entry name" value="ADH-like_N"/>
</dbReference>
<evidence type="ECO:0000256" key="3">
    <source>
        <dbReference type="ARBA" id="ARBA00022490"/>
    </source>
</evidence>
<dbReference type="SUPFAM" id="SSF50129">
    <property type="entry name" value="GroES-like"/>
    <property type="match status" value="1"/>
</dbReference>
<dbReference type="NCBIfam" id="TIGR02817">
    <property type="entry name" value="adh_fam_1"/>
    <property type="match status" value="1"/>
</dbReference>
<proteinExistence type="inferred from homology"/>
<dbReference type="Pfam" id="PF13602">
    <property type="entry name" value="ADH_zinc_N_2"/>
    <property type="match status" value="1"/>
</dbReference>
<keyword evidence="6" id="KW-0479">Metal-binding</keyword>
<evidence type="ECO:0000256" key="4">
    <source>
        <dbReference type="ARBA" id="ARBA00022857"/>
    </source>
</evidence>
<gene>
    <name evidence="8" type="ORF">SMB34_14060</name>
</gene>
<comment type="similarity">
    <text evidence="6">Belongs to the zinc-containing alcohol dehydrogenase family. Quinone oxidoreductase subfamily.</text>
</comment>
<dbReference type="Gene3D" id="3.90.180.10">
    <property type="entry name" value="Medium-chain alcohol dehydrogenases, catalytic domain"/>
    <property type="match status" value="1"/>
</dbReference>
<evidence type="ECO:0000256" key="1">
    <source>
        <dbReference type="ARBA" id="ARBA00004496"/>
    </source>
</evidence>
<keyword evidence="4" id="KW-0521">NADP</keyword>
<keyword evidence="5" id="KW-0694">RNA-binding</keyword>
<dbReference type="EMBL" id="AUNC01000007">
    <property type="protein sequence ID" value="KEO58408.1"/>
    <property type="molecule type" value="Genomic_DNA"/>
</dbReference>
<dbReference type="InterPro" id="IPR036291">
    <property type="entry name" value="NAD(P)-bd_dom_sf"/>
</dbReference>
<comment type="subunit">
    <text evidence="2">Homotetramer.</text>
</comment>
<dbReference type="InterPro" id="IPR002364">
    <property type="entry name" value="Quin_OxRdtase/zeta-crystal_CS"/>
</dbReference>
<keyword evidence="3" id="KW-0963">Cytoplasm</keyword>
<evidence type="ECO:0000256" key="6">
    <source>
        <dbReference type="RuleBase" id="RU364000"/>
    </source>
</evidence>
<evidence type="ECO:0000259" key="7">
    <source>
        <dbReference type="SMART" id="SM00829"/>
    </source>
</evidence>
<dbReference type="Pfam" id="PF08240">
    <property type="entry name" value="ADH_N"/>
    <property type="match status" value="1"/>
</dbReference>
<keyword evidence="6" id="KW-0560">Oxidoreductase</keyword>
<feature type="domain" description="Enoyl reductase (ER)" evidence="7">
    <location>
        <begin position="17"/>
        <end position="336"/>
    </location>
</feature>
<name>A0ABR4TT50_9PROT</name>
<evidence type="ECO:0000313" key="9">
    <source>
        <dbReference type="Proteomes" id="UP000027463"/>
    </source>
</evidence>
<comment type="subcellular location">
    <subcellularLocation>
        <location evidence="1">Cytoplasm</location>
    </subcellularLocation>
</comment>
<dbReference type="SUPFAM" id="SSF51735">
    <property type="entry name" value="NAD(P)-binding Rossmann-fold domains"/>
    <property type="match status" value="1"/>
</dbReference>
<evidence type="ECO:0000313" key="8">
    <source>
        <dbReference type="EMBL" id="KEO58408.1"/>
    </source>
</evidence>